<dbReference type="Pfam" id="PF01381">
    <property type="entry name" value="HTH_3"/>
    <property type="match status" value="1"/>
</dbReference>
<protein>
    <submittedName>
        <fullName evidence="2">Helix-turn-helix domain-containing protein</fullName>
    </submittedName>
</protein>
<accession>A0ABV6W4P7</accession>
<dbReference type="RefSeq" id="WP_380542803.1">
    <property type="nucleotide sequence ID" value="NZ_JBHFAB010000030.1"/>
</dbReference>
<dbReference type="Gene3D" id="1.10.260.40">
    <property type="entry name" value="lambda repressor-like DNA-binding domains"/>
    <property type="match status" value="1"/>
</dbReference>
<dbReference type="CDD" id="cd00093">
    <property type="entry name" value="HTH_XRE"/>
    <property type="match status" value="1"/>
</dbReference>
<sequence length="153" mass="16184">MGSDVDMPMMTPAQQIAAWLAPAMQRANFDTERGSGGRLAFANAVGVAPGTVTRWLQGKSTPDPDNFGAIAAALRVDPNEMLNDWGFISAKPVTQEQAAEVRSRPITPSQAAHDLGIDDPADRELFIAMVNRLAKRPGLTAAPVDEESAAAEG</sequence>
<dbReference type="InterPro" id="IPR001387">
    <property type="entry name" value="Cro/C1-type_HTH"/>
</dbReference>
<comment type="caution">
    <text evidence="2">The sequence shown here is derived from an EMBL/GenBank/DDBJ whole genome shotgun (WGS) entry which is preliminary data.</text>
</comment>
<evidence type="ECO:0000259" key="1">
    <source>
        <dbReference type="PROSITE" id="PS50943"/>
    </source>
</evidence>
<dbReference type="InterPro" id="IPR010982">
    <property type="entry name" value="Lambda_DNA-bd_dom_sf"/>
</dbReference>
<name>A0ABV6W4P7_9ACTN</name>
<gene>
    <name evidence="2" type="ORF">ACEZDE_29840</name>
</gene>
<dbReference type="Proteomes" id="UP001592531">
    <property type="component" value="Unassembled WGS sequence"/>
</dbReference>
<dbReference type="PROSITE" id="PS50943">
    <property type="entry name" value="HTH_CROC1"/>
    <property type="match status" value="1"/>
</dbReference>
<keyword evidence="3" id="KW-1185">Reference proteome</keyword>
<organism evidence="2 3">
    <name type="scientific">Streptacidiphilus cavernicola</name>
    <dbReference type="NCBI Taxonomy" id="3342716"/>
    <lineage>
        <taxon>Bacteria</taxon>
        <taxon>Bacillati</taxon>
        <taxon>Actinomycetota</taxon>
        <taxon>Actinomycetes</taxon>
        <taxon>Kitasatosporales</taxon>
        <taxon>Streptomycetaceae</taxon>
        <taxon>Streptacidiphilus</taxon>
    </lineage>
</organism>
<proteinExistence type="predicted"/>
<evidence type="ECO:0000313" key="2">
    <source>
        <dbReference type="EMBL" id="MFC1420816.1"/>
    </source>
</evidence>
<evidence type="ECO:0000313" key="3">
    <source>
        <dbReference type="Proteomes" id="UP001592531"/>
    </source>
</evidence>
<feature type="domain" description="HTH cro/C1-type" evidence="1">
    <location>
        <begin position="40"/>
        <end position="81"/>
    </location>
</feature>
<dbReference type="SUPFAM" id="SSF47413">
    <property type="entry name" value="lambda repressor-like DNA-binding domains"/>
    <property type="match status" value="1"/>
</dbReference>
<dbReference type="EMBL" id="JBHFAB010000030">
    <property type="protein sequence ID" value="MFC1420816.1"/>
    <property type="molecule type" value="Genomic_DNA"/>
</dbReference>
<reference evidence="2 3" key="1">
    <citation type="submission" date="2024-09" db="EMBL/GenBank/DDBJ databases">
        <authorList>
            <person name="Lee S.D."/>
        </authorList>
    </citation>
    <scope>NUCLEOTIDE SEQUENCE [LARGE SCALE GENOMIC DNA]</scope>
    <source>
        <strain evidence="2 3">N8-3</strain>
    </source>
</reference>